<keyword evidence="1" id="KW-0732">Signal</keyword>
<sequence length="240" mass="26333">MKTLLSSIFLLTAISSSFSQNFRIAPVLGANVTVSNLSKESRTDLEDALNNIYDEKGKVSFLPVVKFQIGGLVEYTLKKSLSIQSGLILNVKGWKFKTDGKYSGIAVSYSTKQTFTYLDLPLWATYRIGTNGFKLIAGPTIGFALKISQTTKESGNGNNEDVTIKGKIGNNADTDDARPIDLALNLGIAKEILVMNKPLELSLNIQPSTTKWNPSSKIDSQRFGRHQVVGVRAAYFFNIK</sequence>
<keyword evidence="4" id="KW-1185">Reference proteome</keyword>
<evidence type="ECO:0000256" key="1">
    <source>
        <dbReference type="SAM" id="SignalP"/>
    </source>
</evidence>
<evidence type="ECO:0000313" key="3">
    <source>
        <dbReference type="EMBL" id="TKT93167.1"/>
    </source>
</evidence>
<proteinExistence type="predicted"/>
<organism evidence="3 4">
    <name type="scientific">Dyadobacter frigoris</name>
    <dbReference type="NCBI Taxonomy" id="2576211"/>
    <lineage>
        <taxon>Bacteria</taxon>
        <taxon>Pseudomonadati</taxon>
        <taxon>Bacteroidota</taxon>
        <taxon>Cytophagia</taxon>
        <taxon>Cytophagales</taxon>
        <taxon>Spirosomataceae</taxon>
        <taxon>Dyadobacter</taxon>
    </lineage>
</organism>
<gene>
    <name evidence="3" type="ORF">FDK13_04750</name>
</gene>
<evidence type="ECO:0000259" key="2">
    <source>
        <dbReference type="Pfam" id="PF13568"/>
    </source>
</evidence>
<accession>A0A4U6DA50</accession>
<dbReference type="Proteomes" id="UP000304900">
    <property type="component" value="Unassembled WGS sequence"/>
</dbReference>
<reference evidence="3 4" key="1">
    <citation type="submission" date="2019-05" db="EMBL/GenBank/DDBJ databases">
        <title>Dyadobacter AR-3-8 sp. nov., isolated from arctic soil.</title>
        <authorList>
            <person name="Chaudhary D.K."/>
        </authorList>
    </citation>
    <scope>NUCLEOTIDE SEQUENCE [LARGE SCALE GENOMIC DNA]</scope>
    <source>
        <strain evidence="3 4">AR-3-8</strain>
    </source>
</reference>
<dbReference type="OrthoDB" id="962042at2"/>
<feature type="signal peptide" evidence="1">
    <location>
        <begin position="1"/>
        <end position="19"/>
    </location>
</feature>
<dbReference type="AlphaFoldDB" id="A0A4U6DA50"/>
<dbReference type="Pfam" id="PF13568">
    <property type="entry name" value="OMP_b-brl_2"/>
    <property type="match status" value="1"/>
</dbReference>
<protein>
    <submittedName>
        <fullName evidence="3">PorT family protein</fullName>
    </submittedName>
</protein>
<name>A0A4U6DA50_9BACT</name>
<feature type="chain" id="PRO_5020409663" evidence="1">
    <location>
        <begin position="20"/>
        <end position="240"/>
    </location>
</feature>
<comment type="caution">
    <text evidence="3">The sequence shown here is derived from an EMBL/GenBank/DDBJ whole genome shotgun (WGS) entry which is preliminary data.</text>
</comment>
<dbReference type="InterPro" id="IPR025665">
    <property type="entry name" value="Beta-barrel_OMP_2"/>
</dbReference>
<dbReference type="EMBL" id="SZVO01000002">
    <property type="protein sequence ID" value="TKT93167.1"/>
    <property type="molecule type" value="Genomic_DNA"/>
</dbReference>
<dbReference type="RefSeq" id="WP_137338843.1">
    <property type="nucleotide sequence ID" value="NZ_BSQH01000012.1"/>
</dbReference>
<evidence type="ECO:0000313" key="4">
    <source>
        <dbReference type="Proteomes" id="UP000304900"/>
    </source>
</evidence>
<feature type="domain" description="Outer membrane protein beta-barrel" evidence="2">
    <location>
        <begin position="18"/>
        <end position="191"/>
    </location>
</feature>